<dbReference type="AlphaFoldDB" id="A0A101N0L4"/>
<comment type="caution">
    <text evidence="1">The sequence shown here is derived from an EMBL/GenBank/DDBJ whole genome shotgun (WGS) entry which is preliminary data.</text>
</comment>
<sequence length="159" mass="17474">MVSSLKEALTWSGPAVVVLFTLGRATSALGEDAFDLLGTCPDEVGVFTVSTEAWDRDAVVLAYDLTFTEERLDDPGLPGCLRECLRKASERAEGIAWLTFEGAFHFDHLFTDDIADQVYGYCVAGDEPVVVWDHGTLKSNGWRRGIRDVRSALDRAFPA</sequence>
<organism evidence="1 2">
    <name type="scientific">Streptomyces pseudovenezuelae</name>
    <dbReference type="NCBI Taxonomy" id="67350"/>
    <lineage>
        <taxon>Bacteria</taxon>
        <taxon>Bacillati</taxon>
        <taxon>Actinomycetota</taxon>
        <taxon>Actinomycetes</taxon>
        <taxon>Kitasatosporales</taxon>
        <taxon>Streptomycetaceae</taxon>
        <taxon>Streptomyces</taxon>
        <taxon>Streptomyces aurantiacus group</taxon>
    </lineage>
</organism>
<gene>
    <name evidence="1" type="ORF">AQI94_31395</name>
</gene>
<evidence type="ECO:0000313" key="2">
    <source>
        <dbReference type="Proteomes" id="UP000053039"/>
    </source>
</evidence>
<dbReference type="EMBL" id="LMWM01000031">
    <property type="protein sequence ID" value="KUM84390.1"/>
    <property type="molecule type" value="Genomic_DNA"/>
</dbReference>
<protein>
    <submittedName>
        <fullName evidence="1">Uncharacterized protein</fullName>
    </submittedName>
</protein>
<reference evidence="1 2" key="1">
    <citation type="submission" date="2015-10" db="EMBL/GenBank/DDBJ databases">
        <title>Draft genome sequence of Streptomyces pseudovenezuelae DSM 40212, type strain for the species Streptomyces pseudovenezuelae.</title>
        <authorList>
            <person name="Ruckert C."/>
            <person name="Winkler A."/>
            <person name="Kalinowski J."/>
            <person name="Kampfer P."/>
            <person name="Glaeser S."/>
        </authorList>
    </citation>
    <scope>NUCLEOTIDE SEQUENCE [LARGE SCALE GENOMIC DNA]</scope>
    <source>
        <strain evidence="1 2">DSM 40212</strain>
    </source>
</reference>
<evidence type="ECO:0000313" key="1">
    <source>
        <dbReference type="EMBL" id="KUM84390.1"/>
    </source>
</evidence>
<name>A0A101N0L4_9ACTN</name>
<accession>A0A101N0L4</accession>
<dbReference type="Proteomes" id="UP000053039">
    <property type="component" value="Unassembled WGS sequence"/>
</dbReference>
<proteinExistence type="predicted"/>